<sequence length="134" mass="15779">MKYILYVLLAIFSIGCGSNKIPEPSQNEKEFHKINDKYTFTIKDILSDSRCPKDVQCVWEGQVELVISIFENEIFLKEELIILNTKNFENNRSILERYTLNKKIIGIQIFPEKIQNEEIDLKDYFLEIILDGQD</sequence>
<gene>
    <name evidence="1" type="ORF">KK2020170_07960</name>
</gene>
<evidence type="ECO:0008006" key="3">
    <source>
        <dbReference type="Google" id="ProtNLM"/>
    </source>
</evidence>
<keyword evidence="2" id="KW-1185">Reference proteome</keyword>
<organism evidence="1 2">
    <name type="scientific">Flavobacterium okayamense</name>
    <dbReference type="NCBI Taxonomy" id="2830782"/>
    <lineage>
        <taxon>Bacteria</taxon>
        <taxon>Pseudomonadati</taxon>
        <taxon>Bacteroidota</taxon>
        <taxon>Flavobacteriia</taxon>
        <taxon>Flavobacteriales</taxon>
        <taxon>Flavobacteriaceae</taxon>
        <taxon>Flavobacterium</taxon>
    </lineage>
</organism>
<dbReference type="EMBL" id="AP024749">
    <property type="protein sequence ID" value="BCY27928.1"/>
    <property type="molecule type" value="Genomic_DNA"/>
</dbReference>
<reference evidence="1 2" key="1">
    <citation type="submission" date="2021-06" db="EMBL/GenBank/DDBJ databases">
        <title>Whole genome sequences of Flavobacterium sp. KK2020170 and assembly.</title>
        <authorList>
            <person name="Kitahara K."/>
            <person name="Miyoshi S."/>
            <person name="Uesaka K."/>
        </authorList>
    </citation>
    <scope>NUCLEOTIDE SEQUENCE [LARGE SCALE GENOMIC DNA]</scope>
    <source>
        <strain evidence="1 2">KK2020170</strain>
    </source>
</reference>
<protein>
    <recommendedName>
        <fullName evidence="3">Lipoprotein</fullName>
    </recommendedName>
</protein>
<proteinExistence type="predicted"/>
<name>A0ABM7S466_9FLAO</name>
<dbReference type="RefSeq" id="WP_221259529.1">
    <property type="nucleotide sequence ID" value="NZ_AP024749.1"/>
</dbReference>
<evidence type="ECO:0000313" key="2">
    <source>
        <dbReference type="Proteomes" id="UP000825258"/>
    </source>
</evidence>
<accession>A0ABM7S466</accession>
<dbReference type="Proteomes" id="UP000825258">
    <property type="component" value="Chromosome"/>
</dbReference>
<evidence type="ECO:0000313" key="1">
    <source>
        <dbReference type="EMBL" id="BCY27928.1"/>
    </source>
</evidence>